<organism evidence="1 2">
    <name type="scientific">Echinops telfairi</name>
    <name type="common">Lesser hedgehog tenrec</name>
    <dbReference type="NCBI Taxonomy" id="9371"/>
    <lineage>
        <taxon>Eukaryota</taxon>
        <taxon>Metazoa</taxon>
        <taxon>Chordata</taxon>
        <taxon>Craniata</taxon>
        <taxon>Vertebrata</taxon>
        <taxon>Euteleostomi</taxon>
        <taxon>Mammalia</taxon>
        <taxon>Eutheria</taxon>
        <taxon>Afrotheria</taxon>
        <taxon>Tenrecidae</taxon>
        <taxon>Tenrecinae</taxon>
        <taxon>Echinops</taxon>
    </lineage>
</organism>
<name>A0AC55D4Q1_ECHTE</name>
<reference evidence="2" key="1">
    <citation type="submission" date="2025-08" db="UniProtKB">
        <authorList>
            <consortium name="RefSeq"/>
        </authorList>
    </citation>
    <scope>IDENTIFICATION</scope>
</reference>
<gene>
    <name evidence="2" type="primary">LOC105979945</name>
</gene>
<dbReference type="Proteomes" id="UP000694863">
    <property type="component" value="Unplaced"/>
</dbReference>
<accession>A0AC55D4Q1</accession>
<protein>
    <submittedName>
        <fullName evidence="2">Nuclear RNA export factor 3-like</fullName>
    </submittedName>
</protein>
<dbReference type="RefSeq" id="XP_045146725.1">
    <property type="nucleotide sequence ID" value="XM_045290790.1"/>
</dbReference>
<sequence length="177" mass="19142">MSKTPPFDIPSAVPQSGQEKLKSKNENLTKAMLTPEVTKMKGGDGCQGDHDLLRLHSDPEGVMHHAAEMGLSVRKDTASSLQIHEENMPTMKAEGATEEMKGLEPEEMCVGRKLGTTLQKKSTKVGECLLPHGCSASHAQLRGEHTGPSTCFPSHGHMKDRHSGSKRVTSTFSLLCP</sequence>
<evidence type="ECO:0000313" key="2">
    <source>
        <dbReference type="RefSeq" id="XP_045146725.1"/>
    </source>
</evidence>
<keyword evidence="1" id="KW-1185">Reference proteome</keyword>
<evidence type="ECO:0000313" key="1">
    <source>
        <dbReference type="Proteomes" id="UP000694863"/>
    </source>
</evidence>
<proteinExistence type="predicted"/>